<comment type="subcellular location">
    <subcellularLocation>
        <location evidence="1">Membrane</location>
        <topology evidence="1">Multi-pass membrane protein</topology>
    </subcellularLocation>
</comment>
<keyword evidence="5 6" id="KW-0472">Membrane</keyword>
<evidence type="ECO:0000313" key="8">
    <source>
        <dbReference type="Proteomes" id="UP001161757"/>
    </source>
</evidence>
<evidence type="ECO:0000256" key="6">
    <source>
        <dbReference type="SAM" id="Phobius"/>
    </source>
</evidence>
<organism evidence="7 8">
    <name type="scientific">Exophiala dermatitidis</name>
    <name type="common">Black yeast-like fungus</name>
    <name type="synonym">Wangiella dermatitidis</name>
    <dbReference type="NCBI Taxonomy" id="5970"/>
    <lineage>
        <taxon>Eukaryota</taxon>
        <taxon>Fungi</taxon>
        <taxon>Dikarya</taxon>
        <taxon>Ascomycota</taxon>
        <taxon>Pezizomycotina</taxon>
        <taxon>Eurotiomycetes</taxon>
        <taxon>Chaetothyriomycetidae</taxon>
        <taxon>Chaetothyriales</taxon>
        <taxon>Herpotrichiellaceae</taxon>
        <taxon>Exophiala</taxon>
    </lineage>
</organism>
<dbReference type="PANTHER" id="PTHR45649:SF14">
    <property type="entry name" value="GABA PERMEASE"/>
    <property type="match status" value="1"/>
</dbReference>
<dbReference type="Gene3D" id="1.20.1740.10">
    <property type="entry name" value="Amino acid/polyamine transporter I"/>
    <property type="match status" value="1"/>
</dbReference>
<dbReference type="Pfam" id="PF13520">
    <property type="entry name" value="AA_permease_2"/>
    <property type="match status" value="1"/>
</dbReference>
<feature type="transmembrane region" description="Helical" evidence="6">
    <location>
        <begin position="126"/>
        <end position="151"/>
    </location>
</feature>
<dbReference type="AlphaFoldDB" id="A0AAN6EPJ2"/>
<feature type="transmembrane region" description="Helical" evidence="6">
    <location>
        <begin position="408"/>
        <end position="429"/>
    </location>
</feature>
<evidence type="ECO:0000256" key="1">
    <source>
        <dbReference type="ARBA" id="ARBA00004141"/>
    </source>
</evidence>
<feature type="transmembrane region" description="Helical" evidence="6">
    <location>
        <begin position="171"/>
        <end position="189"/>
    </location>
</feature>
<keyword evidence="2" id="KW-0813">Transport</keyword>
<gene>
    <name evidence="7" type="ORF">HRR80_007785</name>
</gene>
<comment type="caution">
    <text evidence="7">The sequence shown here is derived from an EMBL/GenBank/DDBJ whole genome shotgun (WGS) entry which is preliminary data.</text>
</comment>
<accession>A0AAN6EPJ2</accession>
<evidence type="ECO:0000256" key="5">
    <source>
        <dbReference type="ARBA" id="ARBA00023136"/>
    </source>
</evidence>
<feature type="transmembrane region" description="Helical" evidence="6">
    <location>
        <begin position="484"/>
        <end position="503"/>
    </location>
</feature>
<dbReference type="GO" id="GO:0016020">
    <property type="term" value="C:membrane"/>
    <property type="evidence" value="ECO:0007669"/>
    <property type="project" value="UniProtKB-SubCell"/>
</dbReference>
<evidence type="ECO:0000256" key="3">
    <source>
        <dbReference type="ARBA" id="ARBA00022692"/>
    </source>
</evidence>
<dbReference type="Proteomes" id="UP001161757">
    <property type="component" value="Unassembled WGS sequence"/>
</dbReference>
<feature type="transmembrane region" description="Helical" evidence="6">
    <location>
        <begin position="81"/>
        <end position="105"/>
    </location>
</feature>
<evidence type="ECO:0008006" key="9">
    <source>
        <dbReference type="Google" id="ProtNLM"/>
    </source>
</evidence>
<evidence type="ECO:0000313" key="7">
    <source>
        <dbReference type="EMBL" id="KAJ8988374.1"/>
    </source>
</evidence>
<keyword evidence="3 6" id="KW-0812">Transmembrane</keyword>
<feature type="transmembrane region" description="Helical" evidence="6">
    <location>
        <begin position="45"/>
        <end position="61"/>
    </location>
</feature>
<evidence type="ECO:0000256" key="2">
    <source>
        <dbReference type="ARBA" id="ARBA00022448"/>
    </source>
</evidence>
<feature type="transmembrane region" description="Helical" evidence="6">
    <location>
        <begin position="280"/>
        <end position="302"/>
    </location>
</feature>
<dbReference type="PANTHER" id="PTHR45649">
    <property type="entry name" value="AMINO-ACID PERMEASE BAT1"/>
    <property type="match status" value="1"/>
</dbReference>
<dbReference type="PIRSF" id="PIRSF006060">
    <property type="entry name" value="AA_transporter"/>
    <property type="match status" value="1"/>
</dbReference>
<evidence type="ECO:0000256" key="4">
    <source>
        <dbReference type="ARBA" id="ARBA00022989"/>
    </source>
</evidence>
<dbReference type="GO" id="GO:0022857">
    <property type="term" value="F:transmembrane transporter activity"/>
    <property type="evidence" value="ECO:0007669"/>
    <property type="project" value="InterPro"/>
</dbReference>
<name>A0AAN6EPJ2_EXODE</name>
<protein>
    <recommendedName>
        <fullName evidence="9">Amino acid transporter</fullName>
    </recommendedName>
</protein>
<sequence length="546" mass="59798">MYIYFFAIFLKSGQGGTRAVLGTMADTDISVPIQAPPEQTMKKKFNFWTALGIALCCSGAWEGWVASMAQGIVAGGSVGLFWGWIFVSIGITFMACALAELVSMWPSAGGQYVWAAELAPKKYKAFISWYVAWLSIAGLWLGAVSCSMGVAVQTQSYVAITRSYDMKRWHAFLINVLVIVMWVVVNIFYVRAMHWMNESILYIHVVGYFVVIITLAVCTDNKHDAKYVFTNFENNSGWEQDGVAWCVSLLPALYAFFSLDTAAHYSEEITNADVAVPRAMYLQAVINSLMTIPFVITVLFCIGDPIDVLFNSQIGFTSPFTQIVLKSTGSPAAAIILNAISTYIAFAAGLDLWGATARAMWSLARDGGLPQLFSRIHPKYDVPIPAILVTLPPSLIIIMLYIFNSTAFYGIMAGVLVAFQLSYVIPIALHLFHARRKSSLSPGRWSMGRFGVVCDIVALTFGCFMIIVMSFPTYQPVTASTMNYAVAIIGAIVIFATVLYFAYARGRYAGPATVLDAVRVVSNAALDIAVESDDTSTKLKVEPKMA</sequence>
<feature type="transmembrane region" description="Helical" evidence="6">
    <location>
        <begin position="201"/>
        <end position="222"/>
    </location>
</feature>
<feature type="transmembrane region" description="Helical" evidence="6">
    <location>
        <begin position="450"/>
        <end position="472"/>
    </location>
</feature>
<reference evidence="7" key="1">
    <citation type="submission" date="2023-01" db="EMBL/GenBank/DDBJ databases">
        <title>Exophiala dermititidis isolated from Cystic Fibrosis Patient.</title>
        <authorList>
            <person name="Kurbessoian T."/>
            <person name="Crocker A."/>
            <person name="Murante D."/>
            <person name="Hogan D.A."/>
            <person name="Stajich J.E."/>
        </authorList>
    </citation>
    <scope>NUCLEOTIDE SEQUENCE</scope>
    <source>
        <strain evidence="7">Ex8</strain>
    </source>
</reference>
<dbReference type="InterPro" id="IPR002293">
    <property type="entry name" value="AA/rel_permease1"/>
</dbReference>
<keyword evidence="4 6" id="KW-1133">Transmembrane helix</keyword>
<feature type="transmembrane region" description="Helical" evidence="6">
    <location>
        <begin position="382"/>
        <end position="402"/>
    </location>
</feature>
<proteinExistence type="predicted"/>
<feature type="transmembrane region" description="Helical" evidence="6">
    <location>
        <begin position="335"/>
        <end position="361"/>
    </location>
</feature>
<dbReference type="EMBL" id="JAJGCB010000019">
    <property type="protein sequence ID" value="KAJ8988374.1"/>
    <property type="molecule type" value="Genomic_DNA"/>
</dbReference>